<evidence type="ECO:0000259" key="1">
    <source>
        <dbReference type="PROSITE" id="PS51011"/>
    </source>
</evidence>
<sequence>MKTTSNPNPSTTAFPAVFNKIQSGKLFNTNNLITSLNPESESNQIEYKNIINSISIFQTFLLEYYKYINFNSSLTFAASQQIEYLFSLLYCVSHKGGWSIMNGNNYWPLISKYFNSLQAWKLRQDYDKYLFAFEKTWNPSSKFDDDTNDKFLTGINPSLMKTVDFYRPSLLANEITSVLIHSFYDEDCIVIPEMANKFLKINIEEFSIDRLRTMTMPLQYSDKSFTLDKLLCMNSFYTEFPLKEKLPLYYEISEKLLESIHWNSSTNLLRYIPETPGLSSPLIIILKNSFFLIGGQSYTSLNGVYITLYGKCEWIGIPQAALKALVKKVRKDQGVDLYDGSWRPDEKYLLINNIEFFYTLTRSGDIFMAKSDIVYWMYSELGVICQWFMLPKNRMSQISDSYYKTKDKQHKVNFPLLAVEYMNMHLPDVDMEIFALLKKIFVESIDEGYWQGIFIKETDDIRTCSLCGKDLVWRYFRCNKCRIQKDVEGFCLSCKNSHKCSEIENVEKFSSVELEKLYMRLDKSNESHQAQYALKKVLIREPHKGCGDKILLDTTFCYVEEKFDLPKNEKQIQWGMNSPCKKKTNNVSYLDVDECYKRKGMKKQKIREAMLNPLSGPRFNYVVDMKKKEQEADLAIVEIPRSKRKTNNPLSSLVKKTNNPELSALISIDRKKELHMKNNIENKNVEER</sequence>
<dbReference type="PROSITE" id="PS51011">
    <property type="entry name" value="ARID"/>
    <property type="match status" value="1"/>
</dbReference>
<accession>A0A1R2CEX4</accession>
<proteinExistence type="predicted"/>
<feature type="domain" description="ARID" evidence="1">
    <location>
        <begin position="51"/>
        <end position="138"/>
    </location>
</feature>
<comment type="caution">
    <text evidence="2">The sequence shown here is derived from an EMBL/GenBank/DDBJ whole genome shotgun (WGS) entry which is preliminary data.</text>
</comment>
<gene>
    <name evidence="2" type="ORF">SteCoe_10665</name>
</gene>
<dbReference type="OrthoDB" id="418911at2759"/>
<name>A0A1R2CEX4_9CILI</name>
<dbReference type="GO" id="GO:0003677">
    <property type="term" value="F:DNA binding"/>
    <property type="evidence" value="ECO:0007669"/>
    <property type="project" value="InterPro"/>
</dbReference>
<dbReference type="Gene3D" id="1.10.150.60">
    <property type="entry name" value="ARID DNA-binding domain"/>
    <property type="match status" value="1"/>
</dbReference>
<evidence type="ECO:0000313" key="2">
    <source>
        <dbReference type="EMBL" id="OMJ87578.1"/>
    </source>
</evidence>
<dbReference type="InterPro" id="IPR036431">
    <property type="entry name" value="ARID_dom_sf"/>
</dbReference>
<reference evidence="2 3" key="1">
    <citation type="submission" date="2016-11" db="EMBL/GenBank/DDBJ databases">
        <title>The macronuclear genome of Stentor coeruleus: a giant cell with tiny introns.</title>
        <authorList>
            <person name="Slabodnick M."/>
            <person name="Ruby J.G."/>
            <person name="Reiff S.B."/>
            <person name="Swart E.C."/>
            <person name="Gosai S."/>
            <person name="Prabakaran S."/>
            <person name="Witkowska E."/>
            <person name="Larue G.E."/>
            <person name="Fisher S."/>
            <person name="Freeman R.M."/>
            <person name="Gunawardena J."/>
            <person name="Chu W."/>
            <person name="Stover N.A."/>
            <person name="Gregory B.D."/>
            <person name="Nowacki M."/>
            <person name="Derisi J."/>
            <person name="Roy S.W."/>
            <person name="Marshall W.F."/>
            <person name="Sood P."/>
        </authorList>
    </citation>
    <scope>NUCLEOTIDE SEQUENCE [LARGE SCALE GENOMIC DNA]</scope>
    <source>
        <strain evidence="2">WM001</strain>
    </source>
</reference>
<dbReference type="Proteomes" id="UP000187209">
    <property type="component" value="Unassembled WGS sequence"/>
</dbReference>
<protein>
    <recommendedName>
        <fullName evidence="1">ARID domain-containing protein</fullName>
    </recommendedName>
</protein>
<dbReference type="InterPro" id="IPR001606">
    <property type="entry name" value="ARID_dom"/>
</dbReference>
<dbReference type="SUPFAM" id="SSF46774">
    <property type="entry name" value="ARID-like"/>
    <property type="match status" value="1"/>
</dbReference>
<keyword evidence="3" id="KW-1185">Reference proteome</keyword>
<dbReference type="EMBL" id="MPUH01000173">
    <property type="protein sequence ID" value="OMJ87578.1"/>
    <property type="molecule type" value="Genomic_DNA"/>
</dbReference>
<dbReference type="Gene3D" id="2.60.120.650">
    <property type="entry name" value="Cupin"/>
    <property type="match status" value="1"/>
</dbReference>
<evidence type="ECO:0000313" key="3">
    <source>
        <dbReference type="Proteomes" id="UP000187209"/>
    </source>
</evidence>
<dbReference type="AlphaFoldDB" id="A0A1R2CEX4"/>
<organism evidence="2 3">
    <name type="scientific">Stentor coeruleus</name>
    <dbReference type="NCBI Taxonomy" id="5963"/>
    <lineage>
        <taxon>Eukaryota</taxon>
        <taxon>Sar</taxon>
        <taxon>Alveolata</taxon>
        <taxon>Ciliophora</taxon>
        <taxon>Postciliodesmatophora</taxon>
        <taxon>Heterotrichea</taxon>
        <taxon>Heterotrichida</taxon>
        <taxon>Stentoridae</taxon>
        <taxon>Stentor</taxon>
    </lineage>
</organism>